<dbReference type="AlphaFoldDB" id="A0A212CUZ9"/>
<protein>
    <submittedName>
        <fullName evidence="2">Uncharacterized protein</fullName>
    </submittedName>
</protein>
<keyword evidence="3" id="KW-1185">Reference proteome</keyword>
<name>A0A212CUZ9_CEREH</name>
<dbReference type="Proteomes" id="UP000242450">
    <property type="component" value="Chromosome 12"/>
</dbReference>
<organism evidence="2 3">
    <name type="scientific">Cervus elaphus hippelaphus</name>
    <name type="common">European red deer</name>
    <dbReference type="NCBI Taxonomy" id="46360"/>
    <lineage>
        <taxon>Eukaryota</taxon>
        <taxon>Metazoa</taxon>
        <taxon>Chordata</taxon>
        <taxon>Craniata</taxon>
        <taxon>Vertebrata</taxon>
        <taxon>Euteleostomi</taxon>
        <taxon>Mammalia</taxon>
        <taxon>Eutheria</taxon>
        <taxon>Laurasiatheria</taxon>
        <taxon>Artiodactyla</taxon>
        <taxon>Ruminantia</taxon>
        <taxon>Pecora</taxon>
        <taxon>Cervidae</taxon>
        <taxon>Cervinae</taxon>
        <taxon>Cervus</taxon>
    </lineage>
</organism>
<proteinExistence type="predicted"/>
<comment type="caution">
    <text evidence="2">The sequence shown here is derived from an EMBL/GenBank/DDBJ whole genome shotgun (WGS) entry which is preliminary data.</text>
</comment>
<gene>
    <name evidence="2" type="ORF">Celaphus_00006306</name>
</gene>
<feature type="compositionally biased region" description="Basic and acidic residues" evidence="1">
    <location>
        <begin position="90"/>
        <end position="99"/>
    </location>
</feature>
<reference evidence="2 3" key="1">
    <citation type="journal article" date="2018" name="Mol. Genet. Genomics">
        <title>The red deer Cervus elaphus genome CerEla1.0: sequencing, annotating, genes, and chromosomes.</title>
        <authorList>
            <person name="Bana N.A."/>
            <person name="Nyiri A."/>
            <person name="Nagy J."/>
            <person name="Frank K."/>
            <person name="Nagy T."/>
            <person name="Steger V."/>
            <person name="Schiller M."/>
            <person name="Lakatos P."/>
            <person name="Sugar L."/>
            <person name="Horn P."/>
            <person name="Barta E."/>
            <person name="Orosz L."/>
        </authorList>
    </citation>
    <scope>NUCLEOTIDE SEQUENCE [LARGE SCALE GENOMIC DNA]</scope>
    <source>
        <strain evidence="2">Hungarian</strain>
    </source>
</reference>
<feature type="region of interest" description="Disordered" evidence="1">
    <location>
        <begin position="72"/>
        <end position="99"/>
    </location>
</feature>
<evidence type="ECO:0000313" key="3">
    <source>
        <dbReference type="Proteomes" id="UP000242450"/>
    </source>
</evidence>
<sequence>MAATPAARAGLAAGCMARGLPFRPSCGCYQPLCWEQRAQLGCRTDSGPREYGSPLDLLQNWNWCKASVTRNEHTPSVAAPTGPSIQPHHSPKETSNKYQAKDQECDEVSQCRTGAEFRQCHILQNHTL</sequence>
<accession>A0A212CUZ9</accession>
<dbReference type="EMBL" id="MKHE01000012">
    <property type="protein sequence ID" value="OWK09827.1"/>
    <property type="molecule type" value="Genomic_DNA"/>
</dbReference>
<evidence type="ECO:0000256" key="1">
    <source>
        <dbReference type="SAM" id="MobiDB-lite"/>
    </source>
</evidence>
<evidence type="ECO:0000313" key="2">
    <source>
        <dbReference type="EMBL" id="OWK09827.1"/>
    </source>
</evidence>